<dbReference type="RefSeq" id="WP_233730220.1">
    <property type="nucleotide sequence ID" value="NZ_JAJVCN010000003.1"/>
</dbReference>
<evidence type="ECO:0000259" key="1">
    <source>
        <dbReference type="Pfam" id="PF24623"/>
    </source>
</evidence>
<gene>
    <name evidence="2" type="ORF">LWC34_38950</name>
</gene>
<keyword evidence="3" id="KW-1185">Reference proteome</keyword>
<proteinExistence type="predicted"/>
<evidence type="ECO:0000313" key="3">
    <source>
        <dbReference type="Proteomes" id="UP001521150"/>
    </source>
</evidence>
<feature type="domain" description="DNA-binding phage zinc finger" evidence="1">
    <location>
        <begin position="20"/>
        <end position="70"/>
    </location>
</feature>
<dbReference type="Proteomes" id="UP001521150">
    <property type="component" value="Unassembled WGS sequence"/>
</dbReference>
<organism evidence="2 3">
    <name type="scientific">Kibdelosporangium philippinense</name>
    <dbReference type="NCBI Taxonomy" id="211113"/>
    <lineage>
        <taxon>Bacteria</taxon>
        <taxon>Bacillati</taxon>
        <taxon>Actinomycetota</taxon>
        <taxon>Actinomycetes</taxon>
        <taxon>Pseudonocardiales</taxon>
        <taxon>Pseudonocardiaceae</taxon>
        <taxon>Kibdelosporangium</taxon>
    </lineage>
</organism>
<evidence type="ECO:0000313" key="2">
    <source>
        <dbReference type="EMBL" id="MCE7008749.1"/>
    </source>
</evidence>
<sequence length="73" mass="8266">MTRRTKREEEWVLEGLEQRESLRAAAQTVDCPAPPFGCQQPTGKPCVNRVGEPLRHMDHASRLTRAQAAKDRP</sequence>
<protein>
    <recommendedName>
        <fullName evidence="1">DNA-binding phage zinc finger domain-containing protein</fullName>
    </recommendedName>
</protein>
<accession>A0ABS8ZLV3</accession>
<comment type="caution">
    <text evidence="2">The sequence shown here is derived from an EMBL/GenBank/DDBJ whole genome shotgun (WGS) entry which is preliminary data.</text>
</comment>
<dbReference type="InterPro" id="IPR056911">
    <property type="entry name" value="Phage_Znf_bind_put"/>
</dbReference>
<dbReference type="EMBL" id="JAJVCN010000003">
    <property type="protein sequence ID" value="MCE7008749.1"/>
    <property type="molecule type" value="Genomic_DNA"/>
</dbReference>
<name>A0ABS8ZLV3_9PSEU</name>
<dbReference type="Pfam" id="PF24623">
    <property type="entry name" value="Phage_zn_bind_8"/>
    <property type="match status" value="1"/>
</dbReference>
<reference evidence="2 3" key="1">
    <citation type="submission" date="2021-12" db="EMBL/GenBank/DDBJ databases">
        <title>Genome sequence of Kibdelosporangium philippinense ATCC 49844.</title>
        <authorList>
            <person name="Fedorov E.A."/>
            <person name="Omeragic M."/>
            <person name="Shalygina K.F."/>
            <person name="Maclea K.S."/>
        </authorList>
    </citation>
    <scope>NUCLEOTIDE SEQUENCE [LARGE SCALE GENOMIC DNA]</scope>
    <source>
        <strain evidence="2 3">ATCC 49844</strain>
    </source>
</reference>